<comment type="caution">
    <text evidence="1">The sequence shown here is derived from an EMBL/GenBank/DDBJ whole genome shotgun (WGS) entry which is preliminary data.</text>
</comment>
<dbReference type="EMBL" id="JYDU01000035">
    <property type="protein sequence ID" value="KRX97116.1"/>
    <property type="molecule type" value="Genomic_DNA"/>
</dbReference>
<dbReference type="Proteomes" id="UP000054815">
    <property type="component" value="Unassembled WGS sequence"/>
</dbReference>
<evidence type="ECO:0000313" key="2">
    <source>
        <dbReference type="Proteomes" id="UP000054815"/>
    </source>
</evidence>
<gene>
    <name evidence="1" type="ORF">T4E_7103</name>
</gene>
<proteinExistence type="predicted"/>
<accession>A0A0V0YAS5</accession>
<evidence type="ECO:0000313" key="1">
    <source>
        <dbReference type="EMBL" id="KRX97116.1"/>
    </source>
</evidence>
<protein>
    <submittedName>
        <fullName evidence="1">Uncharacterized protein</fullName>
    </submittedName>
</protein>
<reference evidence="1 2" key="1">
    <citation type="submission" date="2015-01" db="EMBL/GenBank/DDBJ databases">
        <title>Evolution of Trichinella species and genotypes.</title>
        <authorList>
            <person name="Korhonen P.K."/>
            <person name="Edoardo P."/>
            <person name="Giuseppe L.R."/>
            <person name="Gasser R.B."/>
        </authorList>
    </citation>
    <scope>NUCLEOTIDE SEQUENCE [LARGE SCALE GENOMIC DNA]</scope>
    <source>
        <strain evidence="1">ISS141</strain>
    </source>
</reference>
<name>A0A0V0YAS5_TRIPS</name>
<sequence>MDAWDHREFQGMHHLDKVPQELGQVESLQGKMESLVLVLELQVDECEETMQLPAELAND</sequence>
<organism evidence="1 2">
    <name type="scientific">Trichinella pseudospiralis</name>
    <name type="common">Parasitic roundworm</name>
    <dbReference type="NCBI Taxonomy" id="6337"/>
    <lineage>
        <taxon>Eukaryota</taxon>
        <taxon>Metazoa</taxon>
        <taxon>Ecdysozoa</taxon>
        <taxon>Nematoda</taxon>
        <taxon>Enoplea</taxon>
        <taxon>Dorylaimia</taxon>
        <taxon>Trichinellida</taxon>
        <taxon>Trichinellidae</taxon>
        <taxon>Trichinella</taxon>
    </lineage>
</organism>
<dbReference type="AlphaFoldDB" id="A0A0V0YAS5"/>